<dbReference type="GO" id="GO:0045259">
    <property type="term" value="C:proton-transporting ATP synthase complex"/>
    <property type="evidence" value="ECO:0007669"/>
    <property type="project" value="UniProtKB-KW"/>
</dbReference>
<evidence type="ECO:0000256" key="2">
    <source>
        <dbReference type="ARBA" id="ARBA00008892"/>
    </source>
</evidence>
<keyword evidence="9 12" id="KW-0406">Ion transport</keyword>
<evidence type="ECO:0000256" key="6">
    <source>
        <dbReference type="ARBA" id="ARBA00022692"/>
    </source>
</evidence>
<keyword evidence="10 12" id="KW-0496">Mitochondrion</keyword>
<dbReference type="GO" id="GO:0015986">
    <property type="term" value="P:proton motive force-driven ATP synthesis"/>
    <property type="evidence" value="ECO:0007669"/>
    <property type="project" value="InterPro"/>
</dbReference>
<dbReference type="AlphaFoldDB" id="A0A0S2MRG8"/>
<evidence type="ECO:0000256" key="10">
    <source>
        <dbReference type="ARBA" id="ARBA00023128"/>
    </source>
</evidence>
<name>A0A0S2MRG8_9COLE</name>
<dbReference type="EMBL" id="JX412827">
    <property type="protein sequence ID" value="ALO77303.1"/>
    <property type="molecule type" value="Genomic_DNA"/>
</dbReference>
<protein>
    <recommendedName>
        <fullName evidence="12">ATP synthase complex subunit 8</fullName>
    </recommendedName>
</protein>
<evidence type="ECO:0000256" key="13">
    <source>
        <dbReference type="SAM" id="Phobius"/>
    </source>
</evidence>
<keyword evidence="6 12" id="KW-0812">Transmembrane</keyword>
<evidence type="ECO:0000256" key="11">
    <source>
        <dbReference type="ARBA" id="ARBA00023136"/>
    </source>
</evidence>
<dbReference type="GO" id="GO:0031966">
    <property type="term" value="C:mitochondrial membrane"/>
    <property type="evidence" value="ECO:0007669"/>
    <property type="project" value="UniProtKB-SubCell"/>
</dbReference>
<evidence type="ECO:0000256" key="7">
    <source>
        <dbReference type="ARBA" id="ARBA00022781"/>
    </source>
</evidence>
<dbReference type="GO" id="GO:0015078">
    <property type="term" value="F:proton transmembrane transporter activity"/>
    <property type="evidence" value="ECO:0007669"/>
    <property type="project" value="InterPro"/>
</dbReference>
<evidence type="ECO:0000256" key="3">
    <source>
        <dbReference type="ARBA" id="ARBA00011291"/>
    </source>
</evidence>
<keyword evidence="5 12" id="KW-0138">CF(0)</keyword>
<comment type="subcellular location">
    <subcellularLocation>
        <location evidence="1 12">Mitochondrion membrane</location>
        <topology evidence="1 12">Single-pass membrane protein</topology>
    </subcellularLocation>
</comment>
<evidence type="ECO:0000256" key="4">
    <source>
        <dbReference type="ARBA" id="ARBA00022448"/>
    </source>
</evidence>
<geneLocation type="mitochondrion" evidence="14"/>
<gene>
    <name evidence="14" type="primary">atp8</name>
</gene>
<evidence type="ECO:0000256" key="5">
    <source>
        <dbReference type="ARBA" id="ARBA00022547"/>
    </source>
</evidence>
<keyword evidence="7 12" id="KW-0375">Hydrogen ion transport</keyword>
<feature type="transmembrane region" description="Helical" evidence="13">
    <location>
        <begin position="12"/>
        <end position="31"/>
    </location>
</feature>
<keyword evidence="8 13" id="KW-1133">Transmembrane helix</keyword>
<dbReference type="Pfam" id="PF00895">
    <property type="entry name" value="ATP-synt_8"/>
    <property type="match status" value="1"/>
</dbReference>
<evidence type="ECO:0000256" key="12">
    <source>
        <dbReference type="RuleBase" id="RU003661"/>
    </source>
</evidence>
<organism evidence="14">
    <name type="scientific">Byrrhinus sp. BYR01</name>
    <dbReference type="NCBI Taxonomy" id="1205541"/>
    <lineage>
        <taxon>Eukaryota</taxon>
        <taxon>Metazoa</taxon>
        <taxon>Ecdysozoa</taxon>
        <taxon>Arthropoda</taxon>
        <taxon>Hexapoda</taxon>
        <taxon>Insecta</taxon>
        <taxon>Pterygota</taxon>
        <taxon>Neoptera</taxon>
        <taxon>Endopterygota</taxon>
        <taxon>Coleoptera</taxon>
        <taxon>Polyphaga</taxon>
        <taxon>Elateriformia</taxon>
        <taxon>Byrrhoidea</taxon>
        <taxon>Limnichidae</taxon>
        <taxon>Byrrhinus</taxon>
    </lineage>
</organism>
<evidence type="ECO:0000256" key="8">
    <source>
        <dbReference type="ARBA" id="ARBA00022989"/>
    </source>
</evidence>
<comment type="similarity">
    <text evidence="2 12">Belongs to the ATPase protein 8 family.</text>
</comment>
<dbReference type="InterPro" id="IPR001421">
    <property type="entry name" value="ATP8_metazoa"/>
</dbReference>
<accession>A0A0S2MRG8</accession>
<keyword evidence="4 12" id="KW-0813">Transport</keyword>
<evidence type="ECO:0000256" key="1">
    <source>
        <dbReference type="ARBA" id="ARBA00004304"/>
    </source>
</evidence>
<comment type="subunit">
    <text evidence="3">F-type ATPases have 2 components, CF(1) - the catalytic core - and CF(0) - the membrane proton channel.</text>
</comment>
<evidence type="ECO:0000256" key="9">
    <source>
        <dbReference type="ARBA" id="ARBA00023065"/>
    </source>
</evidence>
<proteinExistence type="inferred from homology"/>
<keyword evidence="11 13" id="KW-0472">Membrane</keyword>
<reference evidence="14" key="1">
    <citation type="submission" date="2012-06" db="EMBL/GenBank/DDBJ databases">
        <title>Mitogenomics of the Coleoptera under dense taxon sampling.</title>
        <authorList>
            <person name="Timmermans M.J.T.N."/>
            <person name="Lim J."/>
            <person name="Dodsworth S."/>
            <person name="Haran J."/>
            <person name="Ahrens D."/>
            <person name="Bocak L."/>
            <person name="London A."/>
            <person name="Culverwell L."/>
            <person name="Vogler A.P."/>
        </authorList>
    </citation>
    <scope>NUCLEOTIDE SEQUENCE</scope>
</reference>
<evidence type="ECO:0000313" key="14">
    <source>
        <dbReference type="EMBL" id="ALO77303.1"/>
    </source>
</evidence>
<sequence length="51" mass="6262">MPHMAPMNWVTLFITFSLTFIVFNSMNYFTLSYQPKFKKIKEAKIKLNWKW</sequence>